<reference evidence="1 2" key="1">
    <citation type="submission" date="2023-12" db="EMBL/GenBank/DDBJ databases">
        <title>Hybrid Genome Assemblies of Mycoplasma cynos and Mycoplasma felis isolated from Dogs and Cats with Infectious Respiratory Disease.</title>
        <authorList>
            <person name="Framst I."/>
            <person name="Cai H."/>
            <person name="Ramesh P."/>
            <person name="Maboni G."/>
        </authorList>
    </citation>
    <scope>NUCLEOTIDE SEQUENCE [LARGE SCALE GENOMIC DNA]</scope>
    <source>
        <strain evidence="1 2">30510</strain>
    </source>
</reference>
<dbReference type="RefSeq" id="WP_284520542.1">
    <property type="nucleotide sequence ID" value="NZ_CP103987.1"/>
</dbReference>
<dbReference type="Proteomes" id="UP001327314">
    <property type="component" value="Chromosome"/>
</dbReference>
<sequence>MDSNYNSDPLNLSSDEKFDKTLDSVLEENENNIFKGRSGSSSNWFKKLLKQQITKNIKKQFWVL</sequence>
<dbReference type="AlphaFoldDB" id="A0ABD8AJW1"/>
<accession>A0ABD8AJW1</accession>
<dbReference type="EMBL" id="CP141046">
    <property type="protein sequence ID" value="WQQ20301.1"/>
    <property type="molecule type" value="Genomic_DNA"/>
</dbReference>
<evidence type="ECO:0000313" key="2">
    <source>
        <dbReference type="Proteomes" id="UP001327314"/>
    </source>
</evidence>
<proteinExistence type="predicted"/>
<name>A0ABD8AJW1_9BACT</name>
<evidence type="ECO:0000313" key="1">
    <source>
        <dbReference type="EMBL" id="WQQ20301.1"/>
    </source>
</evidence>
<gene>
    <name evidence="1" type="ORF">RRG46_02010</name>
</gene>
<organism evidence="1 2">
    <name type="scientific">Mycoplasmopsis cynos</name>
    <dbReference type="NCBI Taxonomy" id="171284"/>
    <lineage>
        <taxon>Bacteria</taxon>
        <taxon>Bacillati</taxon>
        <taxon>Mycoplasmatota</taxon>
        <taxon>Mycoplasmoidales</taxon>
        <taxon>Metamycoplasmataceae</taxon>
        <taxon>Mycoplasmopsis</taxon>
    </lineage>
</organism>
<protein>
    <submittedName>
        <fullName evidence="1">Uncharacterized protein</fullName>
    </submittedName>
</protein>